<dbReference type="Proteomes" id="UP001323798">
    <property type="component" value="Chromosome"/>
</dbReference>
<dbReference type="SMART" id="SM00882">
    <property type="entry name" value="CoA_trans"/>
    <property type="match status" value="1"/>
</dbReference>
<dbReference type="InterPro" id="IPR012792">
    <property type="entry name" value="3-oxoacid_CoA-transf_A"/>
</dbReference>
<dbReference type="Gene3D" id="3.40.1080.10">
    <property type="entry name" value="Glutaconate Coenzyme A-transferase"/>
    <property type="match status" value="1"/>
</dbReference>
<dbReference type="GO" id="GO:0016740">
    <property type="term" value="F:transferase activity"/>
    <property type="evidence" value="ECO:0007669"/>
    <property type="project" value="UniProtKB-KW"/>
</dbReference>
<dbReference type="NCBIfam" id="TIGR02429">
    <property type="entry name" value="pcaI_scoA_fam"/>
    <property type="match status" value="1"/>
</dbReference>
<accession>A0ABZ0SM62</accession>
<keyword evidence="1 2" id="KW-0808">Transferase</keyword>
<evidence type="ECO:0000313" key="2">
    <source>
        <dbReference type="EMBL" id="WPR88357.1"/>
    </source>
</evidence>
<dbReference type="InterPro" id="IPR037171">
    <property type="entry name" value="NagB/RpiA_transferase-like"/>
</dbReference>
<dbReference type="RefSeq" id="WP_320941077.1">
    <property type="nucleotide sequence ID" value="NZ_BAABEU010000010.1"/>
</dbReference>
<dbReference type="SUPFAM" id="SSF100950">
    <property type="entry name" value="NagB/RpiA/CoA transferase-like"/>
    <property type="match status" value="1"/>
</dbReference>
<evidence type="ECO:0000313" key="3">
    <source>
        <dbReference type="Proteomes" id="UP001323798"/>
    </source>
</evidence>
<dbReference type="EMBL" id="CP139368">
    <property type="protein sequence ID" value="WPR88357.1"/>
    <property type="molecule type" value="Genomic_DNA"/>
</dbReference>
<keyword evidence="3" id="KW-1185">Reference proteome</keyword>
<protein>
    <submittedName>
        <fullName evidence="2">CoA transferase subunit A</fullName>
    </submittedName>
</protein>
<name>A0ABZ0SM62_9MICO</name>
<dbReference type="Pfam" id="PF01144">
    <property type="entry name" value="CoA_trans"/>
    <property type="match status" value="1"/>
</dbReference>
<evidence type="ECO:0000256" key="1">
    <source>
        <dbReference type="ARBA" id="ARBA00022679"/>
    </source>
</evidence>
<dbReference type="PANTHER" id="PTHR13707:SF60">
    <property type="entry name" value="ACETATE COA-TRANSFERASE SUBUNIT ALPHA"/>
    <property type="match status" value="1"/>
</dbReference>
<dbReference type="PANTHER" id="PTHR13707">
    <property type="entry name" value="KETOACID-COENZYME A TRANSFERASE"/>
    <property type="match status" value="1"/>
</dbReference>
<reference evidence="2 3" key="1">
    <citation type="submission" date="2023-11" db="EMBL/GenBank/DDBJ databases">
        <title>Genome sequence of Microbacterium rhizosphaerae KACC 19337.</title>
        <authorList>
            <person name="Choi H."/>
            <person name="Kim S."/>
            <person name="Kim Y."/>
            <person name="Kwon S.-W."/>
            <person name="Heo J."/>
        </authorList>
    </citation>
    <scope>NUCLEOTIDE SEQUENCE [LARGE SCALE GENOMIC DNA]</scope>
    <source>
        <strain evidence="2 3">KACC 19337</strain>
    </source>
</reference>
<sequence>MIDKQVASAAEAVADIPDDASLAVGGFGLSGNPMLLIEALLAQGTTGLSVVSNNCGVDDWGLGVLLNAGRIRKMTSSYVGENKEFERQFLEGDLELELTPQGTLAEKLRAGGSGIAAFYTQTGVGTQVAEGGLPRRYAPDGTIAVASPSKDVRSFLVRGEEKDFVLEEAITTDFSLVHAMAGDRHGNLVFNKAARNFNPLAAMAGRVCIAQVERLVEPGELDPDGIHLPGVYVHRIVEVGSDIEKRIERRTVAAAPEGA</sequence>
<gene>
    <name evidence="2" type="ORF">SM116_11250</name>
</gene>
<proteinExistence type="predicted"/>
<organism evidence="2 3">
    <name type="scientific">Microbacterium rhizosphaerae</name>
    <dbReference type="NCBI Taxonomy" id="1678237"/>
    <lineage>
        <taxon>Bacteria</taxon>
        <taxon>Bacillati</taxon>
        <taxon>Actinomycetota</taxon>
        <taxon>Actinomycetes</taxon>
        <taxon>Micrococcales</taxon>
        <taxon>Microbacteriaceae</taxon>
        <taxon>Microbacterium</taxon>
    </lineage>
</organism>
<dbReference type="InterPro" id="IPR004165">
    <property type="entry name" value="CoA_trans_fam_I"/>
</dbReference>